<dbReference type="CDD" id="cd03263">
    <property type="entry name" value="ABC_subfamily_A"/>
    <property type="match status" value="2"/>
</dbReference>
<dbReference type="FunFam" id="3.40.50.300:FF:000689">
    <property type="entry name" value="ATP binding cassette subfamily A member 12"/>
    <property type="match status" value="1"/>
</dbReference>
<dbReference type="FunFam" id="3.40.50.300:FF:000298">
    <property type="entry name" value="ATP-binding cassette sub-family A member 12"/>
    <property type="match status" value="1"/>
</dbReference>
<protein>
    <recommendedName>
        <fullName evidence="13">ABC transporter domain-containing protein</fullName>
    </recommendedName>
</protein>
<evidence type="ECO:0000259" key="13">
    <source>
        <dbReference type="PROSITE" id="PS50893"/>
    </source>
</evidence>
<dbReference type="Proteomes" id="UP000261600">
    <property type="component" value="Unplaced"/>
</dbReference>
<keyword evidence="10 12" id="KW-0472">Membrane</keyword>
<feature type="transmembrane region" description="Helical" evidence="12">
    <location>
        <begin position="3610"/>
        <end position="3634"/>
    </location>
</feature>
<dbReference type="PANTHER" id="PTHR19229">
    <property type="entry name" value="ATP-BINDING CASSETTE TRANSPORTER SUBFAMILY A ABCA"/>
    <property type="match status" value="1"/>
</dbReference>
<dbReference type="InterPro" id="IPR013525">
    <property type="entry name" value="ABC2_TM"/>
</dbReference>
<evidence type="ECO:0000313" key="15">
    <source>
        <dbReference type="Proteomes" id="UP000261600"/>
    </source>
</evidence>
<dbReference type="GO" id="GO:0032376">
    <property type="term" value="P:positive regulation of cholesterol transport"/>
    <property type="evidence" value="ECO:0007669"/>
    <property type="project" value="UniProtKB-ARBA"/>
</dbReference>
<feature type="transmembrane region" description="Helical" evidence="12">
    <location>
        <begin position="3373"/>
        <end position="3394"/>
    </location>
</feature>
<dbReference type="Pfam" id="PF00005">
    <property type="entry name" value="ABC_tran"/>
    <property type="match status" value="2"/>
</dbReference>
<evidence type="ECO:0000256" key="10">
    <source>
        <dbReference type="ARBA" id="ARBA00023136"/>
    </source>
</evidence>
<accession>A0A3Q3JQ42</accession>
<keyword evidence="4" id="KW-0677">Repeat</keyword>
<evidence type="ECO:0000256" key="6">
    <source>
        <dbReference type="ARBA" id="ARBA00022840"/>
    </source>
</evidence>
<dbReference type="InterPro" id="IPR026082">
    <property type="entry name" value="ABCA"/>
</dbReference>
<keyword evidence="8 12" id="KW-1133">Transmembrane helix</keyword>
<feature type="transmembrane region" description="Helical" evidence="12">
    <location>
        <begin position="2832"/>
        <end position="2854"/>
    </location>
</feature>
<dbReference type="SMART" id="SM00382">
    <property type="entry name" value="AAA"/>
    <property type="match status" value="2"/>
</dbReference>
<keyword evidence="2" id="KW-0813">Transport</keyword>
<sequence>MALFRQLRLLLWKNGLVAIRQPVIGVIDVFKHLHYRNHFVVSSPGYVSPRNLPSAGFFPFLQTLMCNTDSSCNNESYLVDPAAQKTRSTQQRSSPLGSLVKGAPSFDSDFLKDINPGTLLAALKDIYGMLYPFTHPAFFSCHLQEFLNQSQGSVNVLKRAACTMILPMINTTSSSTLNYAVAAYCQSNNTVLEVSLRTLNQILTELMVTKPDEMLKKAGVMMEAFDQLQNHPALWESLLAAPRALSSGSPDQVLGSTNDLLTHLQGALHVTKGNFSDTDAALSSLHPVLVGGINMINYIQNWPGKNVSVSLGDIIALQNDSISEVVKHVLPEVQIPLHQAIVLAWDKDMARSYVCNNGSNSVFVTAACSTGTMDILLSWISPYKVATQALLAWSKDVAPQDVAFVKGLLHSMTEGSYPGGQGASTSRARRSIDTQPQNIEEELQFIFPQAQEIYSNLTDQATYNVTLHMVLSEWQELKSHSLRFQALLERLTTGLGQVYWMNWTPDSGIHNATGTLLESVFLFMVNFGEKLEESQLWPKVKDYFHTIFWILSYRPNVSIHPANCSFDNHTMALHCDTGLNWPQFVQAVAQALMSPSKALVKNTSNPHVMLPLLGYLLQPTGLTPLLPLFFSDDPINASTVIDIASNLGRSNQHIFIFNDTDPSVPELEQLLMQFFSLDGNLTLSISHIIGYSLLSYYNYFNLEDVAHLRESIQPFKNQTSAGLVGILRAMELLKTVIDSQNGDPVNVTLLYIRQLQELVMSLCKFQKIKQHLLPSGQMSVAQVIGPQMLSKDFFNFLTPENLQNLTRAGPDAAQNILIQTFVAFLPAGIQQKAARFLQHFQALQYQISKCAEGQNCSDDISNIFTFLDQILDMMRSADGNASINITGINTVLGGWENEEITSTFFSLLLSPDDAAEVETFKKIFYFIRLITATQNISLSDIQTTLGKLNLTLDELNNIAALAGTDNINDLMDNIMEIINARKCFEPQNDLMMTTQCVMGFINGISRFLTHLPDFSNETDFLSLIPLILNETFSDVVQVNVSSNPNMFIVHLLNSTLANIKMSLQLNQMNTSEIMNEIKVLEDLMQLLDNTDPFTNSLNTTLMENPIYAQKVSIEIVEWYLKRLENITSNTSVSELLRPFFYLTQMQLTFQLAQTDFSLYVSNQIQFLIDSIPHPIDGEGVIKIGYTVVEILQHLFNITKDNPVLEPLFKTIILNTSNHHTELYLDLIEKWMEQPNVTLILTNILQWGNSSMNVSNQMTDIQQLQQTVANFLSDDQLAYLAMIGNITRSLSKVLMVAEQPGGLQSDHFLAAILEVEKSAMQLLTNATGHMPLSVQQDILEIVQYSLKLLLQPDVSFASSHNISLLILKRAENIIQQTIPGMFADYLLYGLKVATTYFEGIATAGGPEHWNDLVLNEMKTVQSILPPNSTVQAYISLLINITHFILETGQGNRSLWEGFEGVSVQNATIITEQMGKLLSILWPLGMGGPNSNSTAQSLEGFSSFVPILEQIITCQADNDTWDKLEKVLEALLSTLEETELLDNASSGMPLFEKSIGRLVNIIQAQNGEMMMASLQKPLVILMREIVQSVNTSHYNFSQVLPGMQHAIDSTIQAAQCNGTLKCSEALNIWDPVIEAAGLSYNTMAMWCNISLQPALEASVAAQTAFSNLSMSVSRSIATAARIVKTVQSLYQVWVNETLVTEQLIMAFSNEFSELFGHRLSPEVQLYWQRKPLSYVVLNRIHIRCRISCDFFVIEMQQTSQFCAGLEEASVSSMRMLSGELRSKIPSLQPYTDAGEKALDYILNNYNLIKNGSSSEDFFRKAAMIFLTSVNISPDIFSEMWGNWSGVSESSYIEMMRGIIKLMGDLHILRDAPTVYQAMEKFLESNDTSLIMQKVVEMSSWWNSTEASRLDLVTQALPKICDTIMPLLPLLNQMGMDIPANMKLCDDLAGNMAVMLRQLVNTSGLLPPMAYEPTGGNHMVWFQQRHKGPWMPMRSPMDDFIDLFYIDYSDMFKAISVPPTTEEIMETAHMFFDNPDLSVVLKGATGDMQWGFNDLQEDTIDAGLGMLAFLTLPITFQMSPMDILTNATDILPDDYSFSSLLKNITIAMATESQGNFTVQTYHLSDSVCALENTESAHLLMSLFSIEPGQLCNTFLPSLQFLIENRLMNMTSLSDAIFDAFIGDPITYTVQATCSVLAQSLKFNTSSLKDLNVNMTSPGTVMVGEMLRNQTAFVLDVQQYMDFNLSVLHLLMETPLPNSNKEILSWLANLHQCSSASMNMKCSDVVIFNTFCSMSTEQWYTFSLLVARHLNLEKFTFRLLLCEELQSMMGVMLQLVQVLTDAMDKLLPSIGQLQKFLLSIEDLSLGASNEFKHKTRHRRSVTSSEATFVTLSRALCSNGITALFAISEIPSRSDSSPSSPNNQEREEIIERFKIPRNATPYCTNMFLEMVSTTGGAIAWAFLKPMLMGQILYTPDTDVTRAIMEKSNDTLHEFANLAQNSGDWIKTSGQIVKSAEILSHTLPMLNAFVKNFIELHTDINVDRMKETIGNFSDMTMMLNQNKRVLDQISTLSNVLVNISSCIKFDRYRGYDSADQLDAAAQELAKNRELYAGVIFKLPKEDSSWNLSSSTSPLPPIVSYTIRMHMDNVIRTDRTRDSYFMKHPHMLARKTMRYNRGFVYLQENLDRAIIEIQTRQKVTEPAVQLQAFPYPCHLRDEYLDGISFNFPTMMMMAWVLFVADFVKKKVHERELRLHEYMKMMGVNPLSHFFAWFLESAAYLLMTIIILTLVLKHGRILPNSDGFILFLYFCDYGFSILAFSYLVSSFFDQTYIAGLSGSLLYILCFFPFLVVMSVEGSLNIFQKSALSLFSPTCFSYAGQYVFRYENQGEGIQWSNSYTSPLAGDTASFGWMCWLMLIDSILYFLIGVYIRMVFPGKYGIPAPWYFPFKASFWADLCCSSKPRRQVVASVFVFFFSDECTLSCQSGENFSTLPVGVTLHGLTKIYGDRAAIQNLNVSFYEGHVTSLLGHNGAGKTTTMSLLTGLFAPSSGTIEVYGRDMQSNIDDVRKELGVCMQYDVLFDHMTAKEHLLLYGQIKAPHWSPGQLREQIRKTLEETGMYAHRHKLVGALSGGMKRKLSISIAFIGGSRLVVLDEPTTGVDPCSRRSIWDIIIQNKKQHTIIMSTHHLDEAEVLSDRIAFLEKGGLKCCGSPFYLKEKLGQGYKLTLNKKQSGNIDDAELKAFVQAHVPGAQLKEVHRGDLIYSLPPLTSSNTSSYRSLLAALDSNLDSLQLEGYGISDTTLEEVFLQLTHENTEAGADDGLLSVSETLSDTGSLDSFPSDDSEGISKLTSSTVLCGMALTWQQISAILIKRFHHSRRDWKGLLSQILLPVLFVIFAMSLGSIKNNLKNYPEMELSPALYNIGPSYSFFRNQNPNSSHLVDAMMSFPGIDNACLNKPDKTVCRISANSWSSSGNSSKGFSVCKCTPQEQICEANNFQPPHTQFPSSQIVYDLSGIDTENYLVATANDFIRNRYGGFDFGMPLPSDLQKDLKAVPKNRTLSKVWFNPEGFHTMPAYLNSLNNFILRSNLPADKDPRDYAIFVSSHPYFGRMDDEDIILQGMLHILVALCVMLGYSIMTASFAIYEVNEHHGGSKALQHIAGISEPLYWTVNFFYDMVMYMIPVTLTVAVVAAFQIPAFTDRQNLAAVTLLMVLFGFATFPWMYLLSSVFKDAEMAFIIYVCINLFISINTITSTSILYFLSQISHTNLEAIKDTLNTLNCAFKIFPQFNFGNGLIELARKDIDVQILSGYGIDAYQNPFSTESLGWMFMSSFIQGLVFFTLRLLFNRSLIRKVRRLICGRKTVSQEPCEDEDEDVVAEHLRVSSGGASSDILQVNQLTKVYQYLKTKVHAVKRLSVGIPAGECFGLLGVNGAGKTTTFKMLTGDVSPTDGTAQIRDWDGRLVDIMECRNKGINIGYCPQVDALDSLLTGREHLYFYARIRGISKREIDRLVNYLLKRLELSDYSNIITDGYSCGTRRKLSTALALIGHPQILLLDEPSSGMDPRTKRHLWKIISEEVKGKSAVVLTSHSMEECEALCSRLAIMVKGQFRCLGSLQHIKNRFGNGFTVKMYMANASCDAQAITNFMQHHFPSTYLKDQHSTMVDYHVPIAPGGVADIFDKLESNRNTLQIKHFSVSQTTLDEVFINFAMGKVGMETIPQGEDEHELGSIKAIQTKS</sequence>
<keyword evidence="3 12" id="KW-0812">Transmembrane</keyword>
<dbReference type="Pfam" id="PF12698">
    <property type="entry name" value="ABC2_membrane_3"/>
    <property type="match status" value="2"/>
</dbReference>
<keyword evidence="9" id="KW-0445">Lipid transport</keyword>
<evidence type="ECO:0000256" key="7">
    <source>
        <dbReference type="ARBA" id="ARBA00022967"/>
    </source>
</evidence>
<evidence type="ECO:0000256" key="2">
    <source>
        <dbReference type="ARBA" id="ARBA00022448"/>
    </source>
</evidence>
<dbReference type="InterPro" id="IPR003439">
    <property type="entry name" value="ABC_transporter-like_ATP-bd"/>
</dbReference>
<dbReference type="InterPro" id="IPR003593">
    <property type="entry name" value="AAA+_ATPase"/>
</dbReference>
<dbReference type="InterPro" id="IPR056264">
    <property type="entry name" value="R2_ABCA1-4-like"/>
</dbReference>
<keyword evidence="5" id="KW-0547">Nucleotide-binding</keyword>
<keyword evidence="15" id="KW-1185">Reference proteome</keyword>
<dbReference type="GO" id="GO:0016887">
    <property type="term" value="F:ATP hydrolysis activity"/>
    <property type="evidence" value="ECO:0007669"/>
    <property type="project" value="InterPro"/>
</dbReference>
<feature type="transmembrane region" description="Helical" evidence="12">
    <location>
        <begin position="3726"/>
        <end position="3750"/>
    </location>
</feature>
<dbReference type="GO" id="GO:0140359">
    <property type="term" value="F:ABC-type transporter activity"/>
    <property type="evidence" value="ECO:0007669"/>
    <property type="project" value="InterPro"/>
</dbReference>
<dbReference type="GO" id="GO:0030659">
    <property type="term" value="C:cytoplasmic vesicle membrane"/>
    <property type="evidence" value="ECO:0007669"/>
    <property type="project" value="UniProtKB-SubCell"/>
</dbReference>
<dbReference type="InterPro" id="IPR017871">
    <property type="entry name" value="ABC_transporter-like_CS"/>
</dbReference>
<feature type="transmembrane region" description="Helical" evidence="12">
    <location>
        <begin position="2796"/>
        <end position="2820"/>
    </location>
</feature>
<evidence type="ECO:0000256" key="11">
    <source>
        <dbReference type="ARBA" id="ARBA00023329"/>
    </source>
</evidence>
<dbReference type="PROSITE" id="PS00211">
    <property type="entry name" value="ABC_TRANSPORTER_1"/>
    <property type="match status" value="1"/>
</dbReference>
<dbReference type="SUPFAM" id="SSF52540">
    <property type="entry name" value="P-loop containing nucleoside triphosphate hydrolases"/>
    <property type="match status" value="2"/>
</dbReference>
<dbReference type="PROSITE" id="PS50893">
    <property type="entry name" value="ABC_TRANSPORTER_2"/>
    <property type="match status" value="2"/>
</dbReference>
<keyword evidence="11" id="KW-0968">Cytoplasmic vesicle</keyword>
<evidence type="ECO:0000313" key="14">
    <source>
        <dbReference type="Ensembl" id="ENSMALP00000018785.1"/>
    </source>
</evidence>
<dbReference type="Gene3D" id="3.40.50.300">
    <property type="entry name" value="P-loop containing nucleotide triphosphate hydrolases"/>
    <property type="match status" value="2"/>
</dbReference>
<keyword evidence="6" id="KW-0067">ATP-binding</keyword>
<dbReference type="GO" id="GO:0005524">
    <property type="term" value="F:ATP binding"/>
    <property type="evidence" value="ECO:0007669"/>
    <property type="project" value="UniProtKB-KW"/>
</dbReference>
<comment type="subcellular location">
    <subcellularLocation>
        <location evidence="1">Cytoplasmic vesicle membrane</location>
        <topology evidence="1">Multi-pass membrane protein</topology>
    </subcellularLocation>
</comment>
<evidence type="ECO:0000256" key="9">
    <source>
        <dbReference type="ARBA" id="ARBA00023055"/>
    </source>
</evidence>
<dbReference type="STRING" id="43700.ENSMALP00000018785"/>
<evidence type="ECO:0000256" key="5">
    <source>
        <dbReference type="ARBA" id="ARBA00022741"/>
    </source>
</evidence>
<keyword evidence="7" id="KW-1278">Translocase</keyword>
<dbReference type="Ensembl" id="ENSMALT00000019157.1">
    <property type="protein sequence ID" value="ENSMALP00000018785.1"/>
    <property type="gene ID" value="ENSMALG00000013004.1"/>
</dbReference>
<feature type="domain" description="ABC transporter" evidence="13">
    <location>
        <begin position="3882"/>
        <end position="4120"/>
    </location>
</feature>
<feature type="domain" description="ABC transporter" evidence="13">
    <location>
        <begin position="2988"/>
        <end position="3219"/>
    </location>
</feature>
<dbReference type="PANTHER" id="PTHR19229:SF29">
    <property type="entry name" value="GLUCOSYLCERAMIDE TRANSPORTER ABCA12"/>
    <property type="match status" value="1"/>
</dbReference>
<reference evidence="14" key="2">
    <citation type="submission" date="2025-09" db="UniProtKB">
        <authorList>
            <consortium name="Ensembl"/>
        </authorList>
    </citation>
    <scope>IDENTIFICATION</scope>
</reference>
<dbReference type="InterPro" id="IPR027417">
    <property type="entry name" value="P-loop_NTPase"/>
</dbReference>
<organism evidence="14 15">
    <name type="scientific">Monopterus albus</name>
    <name type="common">Swamp eel</name>
    <dbReference type="NCBI Taxonomy" id="43700"/>
    <lineage>
        <taxon>Eukaryota</taxon>
        <taxon>Metazoa</taxon>
        <taxon>Chordata</taxon>
        <taxon>Craniata</taxon>
        <taxon>Vertebrata</taxon>
        <taxon>Euteleostomi</taxon>
        <taxon>Actinopterygii</taxon>
        <taxon>Neopterygii</taxon>
        <taxon>Teleostei</taxon>
        <taxon>Neoteleostei</taxon>
        <taxon>Acanthomorphata</taxon>
        <taxon>Anabantaria</taxon>
        <taxon>Synbranchiformes</taxon>
        <taxon>Synbranchidae</taxon>
        <taxon>Monopterus</taxon>
    </lineage>
</organism>
<proteinExistence type="predicted"/>
<evidence type="ECO:0000256" key="8">
    <source>
        <dbReference type="ARBA" id="ARBA00022989"/>
    </source>
</evidence>
<feature type="transmembrane region" description="Helical" evidence="12">
    <location>
        <begin position="3814"/>
        <end position="3835"/>
    </location>
</feature>
<evidence type="ECO:0000256" key="12">
    <source>
        <dbReference type="SAM" id="Phobius"/>
    </source>
</evidence>
<feature type="transmembrane region" description="Helical" evidence="12">
    <location>
        <begin position="2762"/>
        <end position="2784"/>
    </location>
</feature>
<evidence type="ECO:0000256" key="4">
    <source>
        <dbReference type="ARBA" id="ARBA00022737"/>
    </source>
</evidence>
<feature type="transmembrane region" description="Helical" evidence="12">
    <location>
        <begin position="2901"/>
        <end position="2922"/>
    </location>
</feature>
<evidence type="ECO:0000256" key="1">
    <source>
        <dbReference type="ARBA" id="ARBA00004439"/>
    </source>
</evidence>
<reference evidence="14" key="1">
    <citation type="submission" date="2025-08" db="UniProtKB">
        <authorList>
            <consortium name="Ensembl"/>
        </authorList>
    </citation>
    <scope>IDENTIFICATION</scope>
</reference>
<dbReference type="Pfam" id="PF23321">
    <property type="entry name" value="R1_ABCA1"/>
    <property type="match status" value="2"/>
</dbReference>
<feature type="transmembrane region" description="Helical" evidence="12">
    <location>
        <begin position="3694"/>
        <end position="3714"/>
    </location>
</feature>
<evidence type="ECO:0000256" key="3">
    <source>
        <dbReference type="ARBA" id="ARBA00022692"/>
    </source>
</evidence>
<name>A0A3Q3JQ42_MONAL</name>
<dbReference type="GO" id="GO:0005319">
    <property type="term" value="F:lipid transporter activity"/>
    <property type="evidence" value="ECO:0007669"/>
    <property type="project" value="TreeGrafter"/>
</dbReference>
<feature type="transmembrane region" description="Helical" evidence="12">
    <location>
        <begin position="3667"/>
        <end position="3688"/>
    </location>
</feature>